<name>E6TZA5_EVAC2</name>
<proteinExistence type="predicted"/>
<dbReference type="STRING" id="649639.Bcell_0685"/>
<dbReference type="PANTHER" id="PTHR30146">
    <property type="entry name" value="LACI-RELATED TRANSCRIPTIONAL REPRESSOR"/>
    <property type="match status" value="1"/>
</dbReference>
<evidence type="ECO:0000256" key="2">
    <source>
        <dbReference type="ARBA" id="ARBA00023015"/>
    </source>
</evidence>
<dbReference type="Proteomes" id="UP000001401">
    <property type="component" value="Chromosome"/>
</dbReference>
<evidence type="ECO:0000256" key="4">
    <source>
        <dbReference type="ARBA" id="ARBA00023163"/>
    </source>
</evidence>
<dbReference type="Gene3D" id="3.40.50.2300">
    <property type="match status" value="2"/>
</dbReference>
<dbReference type="RefSeq" id="WP_013487308.1">
    <property type="nucleotide sequence ID" value="NC_014829.1"/>
</dbReference>
<evidence type="ECO:0000313" key="7">
    <source>
        <dbReference type="Proteomes" id="UP000001401"/>
    </source>
</evidence>
<organism evidence="6 7">
    <name type="scientific">Evansella cellulosilytica (strain ATCC 21833 / DSM 2522 / FERM P-1141 / JCM 9156 / N-4)</name>
    <name type="common">Bacillus cellulosilyticus</name>
    <dbReference type="NCBI Taxonomy" id="649639"/>
    <lineage>
        <taxon>Bacteria</taxon>
        <taxon>Bacillati</taxon>
        <taxon>Bacillota</taxon>
        <taxon>Bacilli</taxon>
        <taxon>Bacillales</taxon>
        <taxon>Bacillaceae</taxon>
        <taxon>Evansella</taxon>
    </lineage>
</organism>
<dbReference type="GO" id="GO:0000976">
    <property type="term" value="F:transcription cis-regulatory region binding"/>
    <property type="evidence" value="ECO:0007669"/>
    <property type="project" value="TreeGrafter"/>
</dbReference>
<dbReference type="HOGENOM" id="CLU_037628_6_2_9"/>
<dbReference type="GO" id="GO:0003700">
    <property type="term" value="F:DNA-binding transcription factor activity"/>
    <property type="evidence" value="ECO:0007669"/>
    <property type="project" value="TreeGrafter"/>
</dbReference>
<keyword evidence="1" id="KW-0678">Repressor</keyword>
<dbReference type="PROSITE" id="PS50932">
    <property type="entry name" value="HTH_LACI_2"/>
    <property type="match status" value="1"/>
</dbReference>
<dbReference type="SUPFAM" id="SSF47413">
    <property type="entry name" value="lambda repressor-like DNA-binding domains"/>
    <property type="match status" value="1"/>
</dbReference>
<dbReference type="Gene3D" id="1.10.260.40">
    <property type="entry name" value="lambda repressor-like DNA-binding domains"/>
    <property type="match status" value="1"/>
</dbReference>
<gene>
    <name evidence="6" type="ordered locus">Bcell_0685</name>
</gene>
<dbReference type="PANTHER" id="PTHR30146:SF148">
    <property type="entry name" value="HTH-TYPE TRANSCRIPTIONAL REPRESSOR PURR-RELATED"/>
    <property type="match status" value="1"/>
</dbReference>
<dbReference type="Pfam" id="PF00356">
    <property type="entry name" value="LacI"/>
    <property type="match status" value="1"/>
</dbReference>
<dbReference type="AlphaFoldDB" id="E6TZA5"/>
<sequence length="341" mass="37937">MKLTTIYDVAKKTGFSITTVSRALNNYPDVNEKTKKKILEAVEEMGYFPNSIARSLTTKKSFTFGVIFVENLGVGIKHPFFSGVIEGFKIRAEKFGYDLIFLNRYIGNEEKSYIDHANYRGVDGIIVVCSNYEDPEVVKLIESPLPSVVIDIHSNKTNVIYSNNCYGGELVIDHLYSLGHRKIAHIAGFDDTYTGQERLKGYKLGLEKYSLGINESYIVNGGYFSYEGGYQAMNELLKLEELPTAVFVSGDSMAFGAIKAIKNAGLRVPDDISIVGFDDIELAQHITPALTTIRQDADLMGKKAADLLINHINNKEEGFSAVMLPVELIKRESTKKISVTQ</sequence>
<keyword evidence="4" id="KW-0804">Transcription</keyword>
<dbReference type="SMART" id="SM00354">
    <property type="entry name" value="HTH_LACI"/>
    <property type="match status" value="1"/>
</dbReference>
<protein>
    <submittedName>
        <fullName evidence="6">Transcriptional regulator, LacI family</fullName>
    </submittedName>
</protein>
<dbReference type="InterPro" id="IPR028082">
    <property type="entry name" value="Peripla_BP_I"/>
</dbReference>
<dbReference type="SUPFAM" id="SSF53822">
    <property type="entry name" value="Periplasmic binding protein-like I"/>
    <property type="match status" value="1"/>
</dbReference>
<evidence type="ECO:0000313" key="6">
    <source>
        <dbReference type="EMBL" id="ADU28967.1"/>
    </source>
</evidence>
<dbReference type="CDD" id="cd01392">
    <property type="entry name" value="HTH_LacI"/>
    <property type="match status" value="1"/>
</dbReference>
<evidence type="ECO:0000256" key="1">
    <source>
        <dbReference type="ARBA" id="ARBA00022491"/>
    </source>
</evidence>
<keyword evidence="3" id="KW-0238">DNA-binding</keyword>
<dbReference type="eggNOG" id="COG1609">
    <property type="taxonomic scope" value="Bacteria"/>
</dbReference>
<evidence type="ECO:0000259" key="5">
    <source>
        <dbReference type="PROSITE" id="PS50932"/>
    </source>
</evidence>
<dbReference type="InterPro" id="IPR010982">
    <property type="entry name" value="Lambda_DNA-bd_dom_sf"/>
</dbReference>
<reference evidence="6" key="1">
    <citation type="submission" date="2010-12" db="EMBL/GenBank/DDBJ databases">
        <title>Complete sequence of Bacillus cellulosilyticus DSM 2522.</title>
        <authorList>
            <consortium name="US DOE Joint Genome Institute"/>
            <person name="Lucas S."/>
            <person name="Copeland A."/>
            <person name="Lapidus A."/>
            <person name="Cheng J.-F."/>
            <person name="Bruce D."/>
            <person name="Goodwin L."/>
            <person name="Pitluck S."/>
            <person name="Chertkov O."/>
            <person name="Detter J.C."/>
            <person name="Han C."/>
            <person name="Tapia R."/>
            <person name="Land M."/>
            <person name="Hauser L."/>
            <person name="Jeffries C."/>
            <person name="Kyrpides N."/>
            <person name="Ivanova N."/>
            <person name="Mikhailova N."/>
            <person name="Brumm P."/>
            <person name="Mead D."/>
            <person name="Woyke T."/>
        </authorList>
    </citation>
    <scope>NUCLEOTIDE SEQUENCE [LARGE SCALE GENOMIC DNA]</scope>
    <source>
        <strain evidence="6">DSM 2522</strain>
    </source>
</reference>
<feature type="domain" description="HTH lacI-type" evidence="5">
    <location>
        <begin position="4"/>
        <end position="58"/>
    </location>
</feature>
<keyword evidence="2" id="KW-0805">Transcription regulation</keyword>
<keyword evidence="7" id="KW-1185">Reference proteome</keyword>
<dbReference type="Pfam" id="PF13377">
    <property type="entry name" value="Peripla_BP_3"/>
    <property type="match status" value="1"/>
</dbReference>
<accession>E6TZA5</accession>
<dbReference type="KEGG" id="bco:Bcell_0685"/>
<dbReference type="EMBL" id="CP002394">
    <property type="protein sequence ID" value="ADU28967.1"/>
    <property type="molecule type" value="Genomic_DNA"/>
</dbReference>
<dbReference type="CDD" id="cd06267">
    <property type="entry name" value="PBP1_LacI_sugar_binding-like"/>
    <property type="match status" value="1"/>
</dbReference>
<evidence type="ECO:0000256" key="3">
    <source>
        <dbReference type="ARBA" id="ARBA00023125"/>
    </source>
</evidence>
<dbReference type="InterPro" id="IPR046335">
    <property type="entry name" value="LacI/GalR-like_sensor"/>
</dbReference>
<dbReference type="InterPro" id="IPR000843">
    <property type="entry name" value="HTH_LacI"/>
</dbReference>